<dbReference type="GeneID" id="63708215"/>
<dbReference type="OrthoDB" id="2441380at2759"/>
<gene>
    <name evidence="2" type="ORF">PGRI_052020</name>
</gene>
<dbReference type="Pfam" id="PF08881">
    <property type="entry name" value="CVNH"/>
    <property type="match status" value="1"/>
</dbReference>
<evidence type="ECO:0000313" key="3">
    <source>
        <dbReference type="Proteomes" id="UP000070168"/>
    </source>
</evidence>
<dbReference type="SMART" id="SM01111">
    <property type="entry name" value="CVNH"/>
    <property type="match status" value="1"/>
</dbReference>
<dbReference type="OMA" id="ECIQNEA"/>
<dbReference type="PANTHER" id="PTHR42076:SF1">
    <property type="entry name" value="CYANOVIRIN-N DOMAIN-CONTAINING PROTEIN"/>
    <property type="match status" value="1"/>
</dbReference>
<protein>
    <submittedName>
        <fullName evidence="2">Cyanovirin-N</fullName>
    </submittedName>
</protein>
<name>A0A135LBK0_PENPA</name>
<dbReference type="PANTHER" id="PTHR42076">
    <property type="entry name" value="CYANOVIRIN-N HOMOLOG"/>
    <property type="match status" value="1"/>
</dbReference>
<dbReference type="Gene3D" id="2.30.60.10">
    <property type="entry name" value="Cyanovirin-N"/>
    <property type="match status" value="1"/>
</dbReference>
<dbReference type="STRING" id="5078.A0A135LBK0"/>
<dbReference type="Proteomes" id="UP000070168">
    <property type="component" value="Unassembled WGS sequence"/>
</dbReference>
<organism evidence="2 3">
    <name type="scientific">Penicillium patulum</name>
    <name type="common">Penicillium griseofulvum</name>
    <dbReference type="NCBI Taxonomy" id="5078"/>
    <lineage>
        <taxon>Eukaryota</taxon>
        <taxon>Fungi</taxon>
        <taxon>Dikarya</taxon>
        <taxon>Ascomycota</taxon>
        <taxon>Pezizomycotina</taxon>
        <taxon>Eurotiomycetes</taxon>
        <taxon>Eurotiomycetidae</taxon>
        <taxon>Eurotiales</taxon>
        <taxon>Aspergillaceae</taxon>
        <taxon>Penicillium</taxon>
    </lineage>
</organism>
<evidence type="ECO:0000313" key="2">
    <source>
        <dbReference type="EMBL" id="KXG46346.1"/>
    </source>
</evidence>
<dbReference type="AlphaFoldDB" id="A0A135LBK0"/>
<dbReference type="EMBL" id="LHQR01000069">
    <property type="protein sequence ID" value="KXG46346.1"/>
    <property type="molecule type" value="Genomic_DNA"/>
</dbReference>
<dbReference type="RefSeq" id="XP_040644882.1">
    <property type="nucleotide sequence ID" value="XM_040792915.1"/>
</dbReference>
<reference evidence="2 3" key="1">
    <citation type="journal article" date="2016" name="BMC Genomics">
        <title>Genome sequencing and secondary metabolism of the postharvest pathogen Penicillium griseofulvum.</title>
        <authorList>
            <person name="Banani H."/>
            <person name="Marcet-Houben M."/>
            <person name="Ballester A.R."/>
            <person name="Abbruscato P."/>
            <person name="Gonzalez-Candelas L."/>
            <person name="Gabaldon T."/>
            <person name="Spadaro D."/>
        </authorList>
    </citation>
    <scope>NUCLEOTIDE SEQUENCE [LARGE SCALE GENOMIC DNA]</scope>
    <source>
        <strain evidence="2 3">PG3</strain>
    </source>
</reference>
<sequence length="109" mass="12062">MGFHKSSAGIKLKDKHLLTAYCERPSGQTRYSELDLDELLGVRNGQLAWGDHDFSKKSQDVSFQLEGPSNDPMLYAQVDAGDGGTQESTVNLADCIRNEDGKLSFMECF</sequence>
<dbReference type="SUPFAM" id="SSF51322">
    <property type="entry name" value="Cyanovirin-N"/>
    <property type="match status" value="1"/>
</dbReference>
<accession>A0A135LBK0</accession>
<dbReference type="InterPro" id="IPR011058">
    <property type="entry name" value="Cyanovirin-N"/>
</dbReference>
<comment type="caution">
    <text evidence="2">The sequence shown here is derived from an EMBL/GenBank/DDBJ whole genome shotgun (WGS) entry which is preliminary data.</text>
</comment>
<dbReference type="InterPro" id="IPR036673">
    <property type="entry name" value="Cyanovirin-N_sf"/>
</dbReference>
<proteinExistence type="predicted"/>
<evidence type="ECO:0000259" key="1">
    <source>
        <dbReference type="SMART" id="SM01111"/>
    </source>
</evidence>
<feature type="domain" description="Cyanovirin-N" evidence="1">
    <location>
        <begin position="2"/>
        <end position="105"/>
    </location>
</feature>
<keyword evidence="3" id="KW-1185">Reference proteome</keyword>